<evidence type="ECO:0000313" key="2">
    <source>
        <dbReference type="EMBL" id="MBJ2176008.1"/>
    </source>
</evidence>
<keyword evidence="3" id="KW-1185">Reference proteome</keyword>
<keyword evidence="1" id="KW-0472">Membrane</keyword>
<comment type="caution">
    <text evidence="2">The sequence shown here is derived from an EMBL/GenBank/DDBJ whole genome shotgun (WGS) entry which is preliminary data.</text>
</comment>
<dbReference type="EMBL" id="JAEHFJ010000011">
    <property type="protein sequence ID" value="MBJ2176008.1"/>
    <property type="molecule type" value="Genomic_DNA"/>
</dbReference>
<name>A0ABS0WVK1_9FLAO</name>
<reference evidence="2 3" key="1">
    <citation type="submission" date="2020-12" db="EMBL/GenBank/DDBJ databases">
        <title>Aureibaculum luteum sp. nov. and Aureibaculum flavum sp. nov., novel members of the family Flavobacteriaceae isolated from Antarctic intertidal sediments.</title>
        <authorList>
            <person name="He X."/>
            <person name="Zhang X."/>
        </authorList>
    </citation>
    <scope>NUCLEOTIDE SEQUENCE [LARGE SCALE GENOMIC DNA]</scope>
    <source>
        <strain evidence="2 3">A20</strain>
    </source>
</reference>
<evidence type="ECO:0000313" key="3">
    <source>
        <dbReference type="Proteomes" id="UP000623301"/>
    </source>
</evidence>
<organism evidence="2 3">
    <name type="scientific">Aureibaculum flavum</name>
    <dbReference type="NCBI Taxonomy" id="2795986"/>
    <lineage>
        <taxon>Bacteria</taxon>
        <taxon>Pseudomonadati</taxon>
        <taxon>Bacteroidota</taxon>
        <taxon>Flavobacteriia</taxon>
        <taxon>Flavobacteriales</taxon>
        <taxon>Flavobacteriaceae</taxon>
        <taxon>Aureibaculum</taxon>
    </lineage>
</organism>
<keyword evidence="1" id="KW-0812">Transmembrane</keyword>
<evidence type="ECO:0000256" key="1">
    <source>
        <dbReference type="SAM" id="Phobius"/>
    </source>
</evidence>
<sequence length="58" mass="6608">MEQEGVTLVILITTIIVLIFSIAMIALFLVFQNRKNKLLIDNKTLNDIIKDNLSSFDI</sequence>
<accession>A0ABS0WVK1</accession>
<gene>
    <name evidence="2" type="ORF">JBL43_17275</name>
</gene>
<dbReference type="Proteomes" id="UP000623301">
    <property type="component" value="Unassembled WGS sequence"/>
</dbReference>
<keyword evidence="1" id="KW-1133">Transmembrane helix</keyword>
<proteinExistence type="predicted"/>
<protein>
    <submittedName>
        <fullName evidence="2">Uncharacterized protein</fullName>
    </submittedName>
</protein>
<feature type="transmembrane region" description="Helical" evidence="1">
    <location>
        <begin position="6"/>
        <end position="31"/>
    </location>
</feature>